<dbReference type="Gene3D" id="3.40.50.1820">
    <property type="entry name" value="alpha/beta hydrolase"/>
    <property type="match status" value="1"/>
</dbReference>
<evidence type="ECO:0000313" key="2">
    <source>
        <dbReference type="EMBL" id="WBO21235.1"/>
    </source>
</evidence>
<dbReference type="Proteomes" id="UP001210865">
    <property type="component" value="Chromosome"/>
</dbReference>
<keyword evidence="2" id="KW-0378">Hydrolase</keyword>
<dbReference type="InterPro" id="IPR000073">
    <property type="entry name" value="AB_hydrolase_1"/>
</dbReference>
<reference evidence="2 3" key="1">
    <citation type="submission" date="2022-12" db="EMBL/GenBank/DDBJ databases">
        <title>Sphingomonas abieness sp. nov., an endophytic bacterium isolated from Abies koreana.</title>
        <authorList>
            <person name="Jiang L."/>
            <person name="Lee J."/>
        </authorList>
    </citation>
    <scope>NUCLEOTIDE SEQUENCE [LARGE SCALE GENOMIC DNA]</scope>
    <source>
        <strain evidence="3">PAMB 00755</strain>
    </source>
</reference>
<dbReference type="Pfam" id="PF00561">
    <property type="entry name" value="Abhydrolase_1"/>
    <property type="match status" value="1"/>
</dbReference>
<evidence type="ECO:0000313" key="3">
    <source>
        <dbReference type="Proteomes" id="UP001210865"/>
    </source>
</evidence>
<evidence type="ECO:0000259" key="1">
    <source>
        <dbReference type="Pfam" id="PF00561"/>
    </source>
</evidence>
<dbReference type="PRINTS" id="PR00412">
    <property type="entry name" value="EPOXHYDRLASE"/>
</dbReference>
<dbReference type="EMBL" id="CP115174">
    <property type="protein sequence ID" value="WBO21235.1"/>
    <property type="molecule type" value="Genomic_DNA"/>
</dbReference>
<dbReference type="InterPro" id="IPR029058">
    <property type="entry name" value="AB_hydrolase_fold"/>
</dbReference>
<name>A0ABY7NI87_9SPHN</name>
<proteinExistence type="predicted"/>
<protein>
    <submittedName>
        <fullName evidence="2">Alpha/beta hydrolase</fullName>
    </submittedName>
</protein>
<feature type="domain" description="AB hydrolase-1" evidence="1">
    <location>
        <begin position="22"/>
        <end position="161"/>
    </location>
</feature>
<dbReference type="RefSeq" id="WP_270075884.1">
    <property type="nucleotide sequence ID" value="NZ_CP115174.1"/>
</dbReference>
<dbReference type="PANTHER" id="PTHR43433:SF4">
    <property type="entry name" value="NON-HEME CHLOROPEROXIDASE-RELATED"/>
    <property type="match status" value="1"/>
</dbReference>
<dbReference type="PANTHER" id="PTHR43433">
    <property type="entry name" value="HYDROLASE, ALPHA/BETA FOLD FAMILY PROTEIN"/>
    <property type="match status" value="1"/>
</dbReference>
<dbReference type="GO" id="GO:0016787">
    <property type="term" value="F:hydrolase activity"/>
    <property type="evidence" value="ECO:0007669"/>
    <property type="project" value="UniProtKB-KW"/>
</dbReference>
<keyword evidence="3" id="KW-1185">Reference proteome</keyword>
<organism evidence="2 3">
    <name type="scientific">Sphingomonas abietis</name>
    <dbReference type="NCBI Taxonomy" id="3012344"/>
    <lineage>
        <taxon>Bacteria</taxon>
        <taxon>Pseudomonadati</taxon>
        <taxon>Pseudomonadota</taxon>
        <taxon>Alphaproteobacteria</taxon>
        <taxon>Sphingomonadales</taxon>
        <taxon>Sphingomonadaceae</taxon>
        <taxon>Sphingomonas</taxon>
    </lineage>
</organism>
<gene>
    <name evidence="2" type="ORF">PBT88_13645</name>
</gene>
<dbReference type="SUPFAM" id="SSF53474">
    <property type="entry name" value="alpha/beta-Hydrolases"/>
    <property type="match status" value="1"/>
</dbReference>
<sequence length="274" mass="29145">MPYVTTKDGTELYVKDWGTGRPVVLIHGWPLNADSWDDVSYALVNAGYRVIAYDRRGFGRSSQPWSGYDYDTFAEDLAAVMEASAATSATLVGFSMGGGEVARYMSRYGGKGVAQAVLVSSVVPGVLKSDANPDGVPGAMLEQVKAGILKDRPQFFADFFPGFYGNGTLSKTVSQAVIDWTMQMTMMASLKATVACVDAWGYTDFTADLPAFAVPTLVIHGNKDATVPIAASGERAAHGIAGARLLEYDGAPHGIPASHKDRLIEDLLAFLATA</sequence>
<dbReference type="PRINTS" id="PR00111">
    <property type="entry name" value="ABHYDROLASE"/>
</dbReference>
<dbReference type="InterPro" id="IPR050471">
    <property type="entry name" value="AB_hydrolase"/>
</dbReference>
<accession>A0ABY7NI87</accession>
<dbReference type="InterPro" id="IPR000639">
    <property type="entry name" value="Epox_hydrolase-like"/>
</dbReference>